<evidence type="ECO:0000256" key="12">
    <source>
        <dbReference type="ARBA" id="ARBA00023125"/>
    </source>
</evidence>
<dbReference type="PIRSF" id="PIRSF003377">
    <property type="entry name" value="Polyoma_coat2"/>
    <property type="match status" value="1"/>
</dbReference>
<keyword evidence="12" id="KW-0238">DNA-binding</keyword>
<dbReference type="GeneID" id="65103173"/>
<keyword evidence="6 17" id="KW-0167">Capsid protein</keyword>
<dbReference type="GO" id="GO:0044167">
    <property type="term" value="C:host cell endoplasmic reticulum membrane"/>
    <property type="evidence" value="ECO:0007669"/>
    <property type="project" value="UniProtKB-SubCell"/>
</dbReference>
<dbReference type="GO" id="GO:0075732">
    <property type="term" value="P:viral penetration into host nucleus"/>
    <property type="evidence" value="ECO:0007669"/>
    <property type="project" value="UniProtKB-KW"/>
</dbReference>
<evidence type="ECO:0000256" key="8">
    <source>
        <dbReference type="ARBA" id="ARBA00022707"/>
    </source>
</evidence>
<dbReference type="GO" id="GO:0042025">
    <property type="term" value="C:host cell nucleus"/>
    <property type="evidence" value="ECO:0007669"/>
    <property type="project" value="UniProtKB-SubCell"/>
</dbReference>
<dbReference type="KEGG" id="vg:65103173"/>
<evidence type="ECO:0000256" key="5">
    <source>
        <dbReference type="ARBA" id="ARBA00022524"/>
    </source>
</evidence>
<proteinExistence type="inferred from homology"/>
<keyword evidence="8" id="KW-0519">Myristate</keyword>
<dbReference type="GO" id="GO:0003677">
    <property type="term" value="F:DNA binding"/>
    <property type="evidence" value="ECO:0007669"/>
    <property type="project" value="UniProtKB-KW"/>
</dbReference>
<organism evidence="18 19">
    <name type="scientific">Mastomys natalensis polyomavirus 3</name>
    <dbReference type="NCBI Taxonomy" id="2662314"/>
    <lineage>
        <taxon>Viruses</taxon>
        <taxon>Monodnaviria</taxon>
        <taxon>Shotokuvirae</taxon>
        <taxon>Cossaviricota</taxon>
        <taxon>Papovaviricetes</taxon>
        <taxon>Sepolyvirales</taxon>
        <taxon>Polyomaviridae</taxon>
        <taxon>Alphapolyomavirus</taxon>
        <taxon>Alphapolyomavirus tertimastomysis</taxon>
    </lineage>
</organism>
<dbReference type="EMBL" id="MN417229">
    <property type="protein sequence ID" value="QFU78316.1"/>
    <property type="molecule type" value="Genomic_DNA"/>
</dbReference>
<keyword evidence="7" id="KW-1048">Host nucleus</keyword>
<keyword evidence="5" id="KW-1163">Viral penetration into host nucleus</keyword>
<evidence type="ECO:0000256" key="17">
    <source>
        <dbReference type="PIRNR" id="PIRNR003377"/>
    </source>
</evidence>
<evidence type="ECO:0000256" key="1">
    <source>
        <dbReference type="ARBA" id="ARBA00004147"/>
    </source>
</evidence>
<keyword evidence="9 17" id="KW-0946">Virion</keyword>
<dbReference type="Proteomes" id="UP000680141">
    <property type="component" value="Segment"/>
</dbReference>
<evidence type="ECO:0000313" key="18">
    <source>
        <dbReference type="EMBL" id="QFU78316.1"/>
    </source>
</evidence>
<dbReference type="GO" id="GO:0043657">
    <property type="term" value="C:host cell"/>
    <property type="evidence" value="ECO:0007669"/>
    <property type="project" value="GOC"/>
</dbReference>
<evidence type="ECO:0000256" key="14">
    <source>
        <dbReference type="ARBA" id="ARBA00023184"/>
    </source>
</evidence>
<dbReference type="InterPro" id="IPR001070">
    <property type="entry name" value="Polyoma_coat_VP2"/>
</dbReference>
<keyword evidence="16" id="KW-1160">Virus entry into host cell</keyword>
<evidence type="ECO:0000256" key="15">
    <source>
        <dbReference type="ARBA" id="ARBA00023288"/>
    </source>
</evidence>
<dbReference type="GO" id="GO:0005198">
    <property type="term" value="F:structural molecule activity"/>
    <property type="evidence" value="ECO:0007669"/>
    <property type="project" value="UniProtKB-UniRule"/>
</dbReference>
<keyword evidence="11" id="KW-0426">Late protein</keyword>
<keyword evidence="15" id="KW-0449">Lipoprotein</keyword>
<dbReference type="GO" id="GO:0019028">
    <property type="term" value="C:viral capsid"/>
    <property type="evidence" value="ECO:0007669"/>
    <property type="project" value="UniProtKB-UniRule"/>
</dbReference>
<dbReference type="RefSeq" id="YP_010087841.1">
    <property type="nucleotide sequence ID" value="NC_055595.1"/>
</dbReference>
<evidence type="ECO:0000256" key="16">
    <source>
        <dbReference type="ARBA" id="ARBA00023296"/>
    </source>
</evidence>
<evidence type="ECO:0000256" key="7">
    <source>
        <dbReference type="ARBA" id="ARBA00022562"/>
    </source>
</evidence>
<evidence type="ECO:0000256" key="13">
    <source>
        <dbReference type="ARBA" id="ARBA00023136"/>
    </source>
</evidence>
<keyword evidence="14" id="KW-1038">Host endoplasmic reticulum</keyword>
<evidence type="ECO:0000256" key="4">
    <source>
        <dbReference type="ARBA" id="ARBA00006444"/>
    </source>
</evidence>
<sequence>MGAAITLIIDLFEGIAEVASVTGFTAEMILSGEALAAIESEITALSLEGVFGTETALATMGISEEAYGIISTVPVMVSRGAGTVALIQTVNGASAISLGIQRYLAPQEVSTVNRNMALVPWQDPNLYDILFPGVNTVAHGLNVVADWGHSLMGSIGRYVWDLVYSTTRPGIEGPGGLSLRQTHNLLDGVSRMLENSRWVITNIQSVAEYVRGARQYVDQVGQAYRGLEDYYRNLGLNPPQRRALFRKIHPTLESSTAVPQRQGTAVPEGVVQDQSGEVIEMYRPPGGAHQRVTPDWMLPLILGLYGDITPTWATYIKEDGPQKKKRRV</sequence>
<accession>A0A5P9NRX5</accession>
<protein>
    <recommendedName>
        <fullName evidence="17">Minor capsid protein</fullName>
    </recommendedName>
</protein>
<keyword evidence="13" id="KW-0472">Membrane</keyword>
<evidence type="ECO:0000256" key="2">
    <source>
        <dbReference type="ARBA" id="ARBA00004328"/>
    </source>
</evidence>
<evidence type="ECO:0000256" key="11">
    <source>
        <dbReference type="ARBA" id="ARBA00022921"/>
    </source>
</evidence>
<keyword evidence="19" id="KW-1185">Reference proteome</keyword>
<comment type="similarity">
    <text evidence="4 17">Belongs to the polyomaviruses capsid protein VP2 family.</text>
</comment>
<evidence type="ECO:0000256" key="6">
    <source>
        <dbReference type="ARBA" id="ARBA00022561"/>
    </source>
</evidence>
<dbReference type="GO" id="GO:0046718">
    <property type="term" value="P:symbiont entry into host cell"/>
    <property type="evidence" value="ECO:0007669"/>
    <property type="project" value="UniProtKB-KW"/>
</dbReference>
<evidence type="ECO:0000256" key="10">
    <source>
        <dbReference type="ARBA" id="ARBA00022870"/>
    </source>
</evidence>
<reference evidence="18 19" key="1">
    <citation type="submission" date="2019-09" db="EMBL/GenBank/DDBJ databases">
        <title>Detection of a polyomavirus in Mastomys natalensis.</title>
        <authorList>
            <person name="Ehlers B."/>
            <person name="Feldmann H."/>
            <person name="Jarvis M.A."/>
        </authorList>
    </citation>
    <scope>NUCLEOTIDE SEQUENCE [LARGE SCALE GENOMIC DNA]</scope>
    <source>
        <strain evidence="18">9947</strain>
    </source>
</reference>
<evidence type="ECO:0000256" key="3">
    <source>
        <dbReference type="ARBA" id="ARBA00004625"/>
    </source>
</evidence>
<name>A0A5P9NRX5_9POLY</name>
<evidence type="ECO:0000313" key="19">
    <source>
        <dbReference type="Proteomes" id="UP000680141"/>
    </source>
</evidence>
<keyword evidence="10" id="KW-1043">Host membrane</keyword>
<comment type="subcellular location">
    <subcellularLocation>
        <location evidence="3">Host endoplasmic reticulum membrane</location>
    </subcellularLocation>
    <subcellularLocation>
        <location evidence="1">Host nucleus</location>
    </subcellularLocation>
    <subcellularLocation>
        <location evidence="2">Virion</location>
    </subcellularLocation>
</comment>
<dbReference type="Pfam" id="PF00761">
    <property type="entry name" value="Polyoma_coat2"/>
    <property type="match status" value="1"/>
</dbReference>
<evidence type="ECO:0000256" key="9">
    <source>
        <dbReference type="ARBA" id="ARBA00022844"/>
    </source>
</evidence>